<gene>
    <name evidence="1" type="ORF">ILEXP_LOCUS34806</name>
</gene>
<protein>
    <recommendedName>
        <fullName evidence="3">Acid phosphatase/vanadium-dependent haloperoxidase-related protein</fullName>
    </recommendedName>
</protein>
<name>A0ABC8TCG3_9AQUA</name>
<accession>A0ABC8TCG3</accession>
<dbReference type="Proteomes" id="UP001642360">
    <property type="component" value="Unassembled WGS sequence"/>
</dbReference>
<dbReference type="EMBL" id="CAUOFW020004436">
    <property type="protein sequence ID" value="CAK9165631.1"/>
    <property type="molecule type" value="Genomic_DNA"/>
</dbReference>
<dbReference type="PANTHER" id="PTHR31446">
    <property type="entry name" value="ACID PHOSPHATASE/VANADIUM-DEPENDENT HALOPEROXIDASE-RELATED PROTEIN"/>
    <property type="match status" value="1"/>
</dbReference>
<dbReference type="PANTHER" id="PTHR31446:SF2">
    <property type="entry name" value="ACID PHOSPHATASE_VANADIUM-DEPENDENT HALOPEROXIDASE-RELATED PROTEIN"/>
    <property type="match status" value="1"/>
</dbReference>
<keyword evidence="2" id="KW-1185">Reference proteome</keyword>
<dbReference type="Pfam" id="PF02681">
    <property type="entry name" value="DUF212"/>
    <property type="match status" value="1"/>
</dbReference>
<organism evidence="1 2">
    <name type="scientific">Ilex paraguariensis</name>
    <name type="common">yerba mate</name>
    <dbReference type="NCBI Taxonomy" id="185542"/>
    <lineage>
        <taxon>Eukaryota</taxon>
        <taxon>Viridiplantae</taxon>
        <taxon>Streptophyta</taxon>
        <taxon>Embryophyta</taxon>
        <taxon>Tracheophyta</taxon>
        <taxon>Spermatophyta</taxon>
        <taxon>Magnoliopsida</taxon>
        <taxon>eudicotyledons</taxon>
        <taxon>Gunneridae</taxon>
        <taxon>Pentapetalae</taxon>
        <taxon>asterids</taxon>
        <taxon>campanulids</taxon>
        <taxon>Aquifoliales</taxon>
        <taxon>Aquifoliaceae</taxon>
        <taxon>Ilex</taxon>
    </lineage>
</organism>
<evidence type="ECO:0000313" key="1">
    <source>
        <dbReference type="EMBL" id="CAK9165631.1"/>
    </source>
</evidence>
<evidence type="ECO:0000313" key="2">
    <source>
        <dbReference type="Proteomes" id="UP001642360"/>
    </source>
</evidence>
<proteinExistence type="predicted"/>
<comment type="caution">
    <text evidence="1">The sequence shown here is derived from an EMBL/GenBank/DDBJ whole genome shotgun (WGS) entry which is preliminary data.</text>
</comment>
<reference evidence="1 2" key="1">
    <citation type="submission" date="2024-02" db="EMBL/GenBank/DDBJ databases">
        <authorList>
            <person name="Vignale AGUSTIN F."/>
            <person name="Sosa J E."/>
            <person name="Modenutti C."/>
        </authorList>
    </citation>
    <scope>NUCLEOTIDE SEQUENCE [LARGE SCALE GENOMIC DNA]</scope>
</reference>
<sequence>MSLLNWSFSSAMPSHSVVQLRKSSSIDSKGAKLFLRRKDTTGAGAASSSKSVCLRVGIDEIGEITHNKVLIVAALSSAIGQLSKPFTSAIFYGNNFNFKAAFQAGGLPSTHSSVAVATAMSLALERGFSDAIFGLAVVYAGLIMYDAQGVRREVGTHAKALNSLFLKTRLDSLPSGVADDLIDSSPGTASSNVASLDPLFLEEPGSFGPKPTNASLLLESDNRKSRSAPMSVSTSFATDVEGESKVVTHCQVPLKESVGHTEIEVIAGALLGLSVSLAVYKKSFLFELFFGFYDNIWR</sequence>
<dbReference type="InterPro" id="IPR003832">
    <property type="entry name" value="DUF212"/>
</dbReference>
<dbReference type="AlphaFoldDB" id="A0ABC8TCG3"/>
<evidence type="ECO:0008006" key="3">
    <source>
        <dbReference type="Google" id="ProtNLM"/>
    </source>
</evidence>